<proteinExistence type="predicted"/>
<comment type="caution">
    <text evidence="1">The sequence shown here is derived from an EMBL/GenBank/DDBJ whole genome shotgun (WGS) entry which is preliminary data.</text>
</comment>
<gene>
    <name evidence="1" type="ORF">EUX98_g1960</name>
</gene>
<accession>A0A4S4N363</accession>
<dbReference type="OrthoDB" id="4841025at2759"/>
<dbReference type="AlphaFoldDB" id="A0A4S4N363"/>
<dbReference type="Proteomes" id="UP000308730">
    <property type="component" value="Unassembled WGS sequence"/>
</dbReference>
<evidence type="ECO:0000313" key="1">
    <source>
        <dbReference type="EMBL" id="THH32231.1"/>
    </source>
</evidence>
<name>A0A4S4N363_9APHY</name>
<keyword evidence="2" id="KW-1185">Reference proteome</keyword>
<sequence length="134" mass="15593">MIERHPSEFWVTSLTEVPSGLVSLARYAADVFPSPQAPQPPSRTHVHIARNVSERFREALFISADAVFDEERKDADDEKWHHRDKELNEFYRQLLGSGEGNEVLQVGYMTREKVLGPLQQEERLQQVRRHKTKL</sequence>
<organism evidence="1 2">
    <name type="scientific">Antrodiella citrinella</name>
    <dbReference type="NCBI Taxonomy" id="2447956"/>
    <lineage>
        <taxon>Eukaryota</taxon>
        <taxon>Fungi</taxon>
        <taxon>Dikarya</taxon>
        <taxon>Basidiomycota</taxon>
        <taxon>Agaricomycotina</taxon>
        <taxon>Agaricomycetes</taxon>
        <taxon>Polyporales</taxon>
        <taxon>Steccherinaceae</taxon>
        <taxon>Antrodiella</taxon>
    </lineage>
</organism>
<reference evidence="1 2" key="1">
    <citation type="submission" date="2019-02" db="EMBL/GenBank/DDBJ databases">
        <title>Genome sequencing of the rare red list fungi Antrodiella citrinella (Flaviporus citrinellus).</title>
        <authorList>
            <person name="Buettner E."/>
            <person name="Kellner H."/>
        </authorList>
    </citation>
    <scope>NUCLEOTIDE SEQUENCE [LARGE SCALE GENOMIC DNA]</scope>
    <source>
        <strain evidence="1 2">DSM 108506</strain>
    </source>
</reference>
<dbReference type="EMBL" id="SGPM01000026">
    <property type="protein sequence ID" value="THH32231.1"/>
    <property type="molecule type" value="Genomic_DNA"/>
</dbReference>
<protein>
    <submittedName>
        <fullName evidence="1">Uncharacterized protein</fullName>
    </submittedName>
</protein>
<evidence type="ECO:0000313" key="2">
    <source>
        <dbReference type="Proteomes" id="UP000308730"/>
    </source>
</evidence>